<dbReference type="InterPro" id="IPR018060">
    <property type="entry name" value="HTH_AraC"/>
</dbReference>
<accession>A0ABS9D2E5</accession>
<dbReference type="Proteomes" id="UP001521137">
    <property type="component" value="Unassembled WGS sequence"/>
</dbReference>
<dbReference type="SMART" id="SM00342">
    <property type="entry name" value="HTH_ARAC"/>
    <property type="match status" value="1"/>
</dbReference>
<evidence type="ECO:0000256" key="3">
    <source>
        <dbReference type="ARBA" id="ARBA00023163"/>
    </source>
</evidence>
<reference evidence="5 6" key="1">
    <citation type="submission" date="2022-01" db="EMBL/GenBank/DDBJ databases">
        <title>Paraglaciecola sp. G1-23.</title>
        <authorList>
            <person name="Jin M.S."/>
            <person name="Han D.M."/>
            <person name="Kim H.M."/>
            <person name="Jeon C.O."/>
        </authorList>
    </citation>
    <scope>NUCLEOTIDE SEQUENCE [LARGE SCALE GENOMIC DNA]</scope>
    <source>
        <strain evidence="5 6">G1-23</strain>
    </source>
</reference>
<evidence type="ECO:0000313" key="5">
    <source>
        <dbReference type="EMBL" id="MCF2947086.1"/>
    </source>
</evidence>
<keyword evidence="6" id="KW-1185">Reference proteome</keyword>
<dbReference type="InterPro" id="IPR014710">
    <property type="entry name" value="RmlC-like_jellyroll"/>
</dbReference>
<sequence length="288" mass="33298">MIPDKYETGSGGFVWENLMPDEVFSRTQFHVYAAFDMKIGEEWTGTEFINHYNRLYYIKSGQGVLQFKDKQIRLEAGHVYLIPAYQLESHYCVGELDFIWVHFEARVDSGLDLFMLYGEAMGIKCSDSSKTVENYLKLADLTQNHHTQKSFTRTKILLSLLEPFMLAFEENDNGLHSFRHQTLLPALTMINENVVNTPDVKDMAEAANISPEHFSRKFKAAFNISPKRYILHKRIALAKQKLLLANANIDQVAEQCGFCDIYYFSRVFKQEVGKTPSAFRKEYELKNS</sequence>
<dbReference type="SUPFAM" id="SSF51215">
    <property type="entry name" value="Regulatory protein AraC"/>
    <property type="match status" value="1"/>
</dbReference>
<feature type="domain" description="HTH araC/xylS-type" evidence="4">
    <location>
        <begin position="184"/>
        <end position="282"/>
    </location>
</feature>
<dbReference type="InterPro" id="IPR009057">
    <property type="entry name" value="Homeodomain-like_sf"/>
</dbReference>
<keyword evidence="3" id="KW-0804">Transcription</keyword>
<evidence type="ECO:0000256" key="1">
    <source>
        <dbReference type="ARBA" id="ARBA00023015"/>
    </source>
</evidence>
<gene>
    <name evidence="5" type="ORF">L0668_03140</name>
</gene>
<dbReference type="PANTHER" id="PTHR43280:SF28">
    <property type="entry name" value="HTH-TYPE TRANSCRIPTIONAL ACTIVATOR RHAS"/>
    <property type="match status" value="1"/>
</dbReference>
<dbReference type="SUPFAM" id="SSF46689">
    <property type="entry name" value="Homeodomain-like"/>
    <property type="match status" value="2"/>
</dbReference>
<dbReference type="InterPro" id="IPR018062">
    <property type="entry name" value="HTH_AraC-typ_CS"/>
</dbReference>
<dbReference type="PANTHER" id="PTHR43280">
    <property type="entry name" value="ARAC-FAMILY TRANSCRIPTIONAL REGULATOR"/>
    <property type="match status" value="1"/>
</dbReference>
<dbReference type="PROSITE" id="PS01124">
    <property type="entry name" value="HTH_ARAC_FAMILY_2"/>
    <property type="match status" value="1"/>
</dbReference>
<comment type="caution">
    <text evidence="5">The sequence shown here is derived from an EMBL/GenBank/DDBJ whole genome shotgun (WGS) entry which is preliminary data.</text>
</comment>
<evidence type="ECO:0000256" key="2">
    <source>
        <dbReference type="ARBA" id="ARBA00023125"/>
    </source>
</evidence>
<keyword evidence="1" id="KW-0805">Transcription regulation</keyword>
<keyword evidence="2" id="KW-0238">DNA-binding</keyword>
<dbReference type="PROSITE" id="PS00041">
    <property type="entry name" value="HTH_ARAC_FAMILY_1"/>
    <property type="match status" value="1"/>
</dbReference>
<protein>
    <submittedName>
        <fullName evidence="5">AraC family transcriptional regulator</fullName>
    </submittedName>
</protein>
<name>A0ABS9D2E5_9ALTE</name>
<dbReference type="PRINTS" id="PR00032">
    <property type="entry name" value="HTHARAC"/>
</dbReference>
<dbReference type="RefSeq" id="WP_235310598.1">
    <property type="nucleotide sequence ID" value="NZ_JAKGAS010000001.1"/>
</dbReference>
<evidence type="ECO:0000313" key="6">
    <source>
        <dbReference type="Proteomes" id="UP001521137"/>
    </source>
</evidence>
<evidence type="ECO:0000259" key="4">
    <source>
        <dbReference type="PROSITE" id="PS01124"/>
    </source>
</evidence>
<organism evidence="5 6">
    <name type="scientific">Paraglaciecola algarum</name>
    <dbReference type="NCBI Taxonomy" id="3050085"/>
    <lineage>
        <taxon>Bacteria</taxon>
        <taxon>Pseudomonadati</taxon>
        <taxon>Pseudomonadota</taxon>
        <taxon>Gammaproteobacteria</taxon>
        <taxon>Alteromonadales</taxon>
        <taxon>Alteromonadaceae</taxon>
        <taxon>Paraglaciecola</taxon>
    </lineage>
</organism>
<dbReference type="InterPro" id="IPR020449">
    <property type="entry name" value="Tscrpt_reg_AraC-type_HTH"/>
</dbReference>
<dbReference type="Gene3D" id="2.60.120.10">
    <property type="entry name" value="Jelly Rolls"/>
    <property type="match status" value="1"/>
</dbReference>
<dbReference type="InterPro" id="IPR037923">
    <property type="entry name" value="HTH-like"/>
</dbReference>
<dbReference type="EMBL" id="JAKGAS010000001">
    <property type="protein sequence ID" value="MCF2947086.1"/>
    <property type="molecule type" value="Genomic_DNA"/>
</dbReference>
<dbReference type="Pfam" id="PF12833">
    <property type="entry name" value="HTH_18"/>
    <property type="match status" value="1"/>
</dbReference>
<dbReference type="Gene3D" id="1.10.10.60">
    <property type="entry name" value="Homeodomain-like"/>
    <property type="match status" value="2"/>
</dbReference>
<proteinExistence type="predicted"/>